<dbReference type="GO" id="GO:0016301">
    <property type="term" value="F:kinase activity"/>
    <property type="evidence" value="ECO:0007669"/>
    <property type="project" value="UniProtKB-KW"/>
</dbReference>
<name>A0A563VJF1_9CYAN</name>
<proteinExistence type="predicted"/>
<dbReference type="RefSeq" id="WP_144869065.1">
    <property type="nucleotide sequence ID" value="NZ_LR213863.1"/>
</dbReference>
<keyword evidence="2" id="KW-1185">Reference proteome</keyword>
<protein>
    <submittedName>
        <fullName evidence="1">Putative kinase</fullName>
    </submittedName>
</protein>
<dbReference type="PANTHER" id="PTHR10285">
    <property type="entry name" value="URIDINE KINASE"/>
    <property type="match status" value="1"/>
</dbReference>
<dbReference type="AlphaFoldDB" id="A0A563VJF1"/>
<dbReference type="SUPFAM" id="SSF52540">
    <property type="entry name" value="P-loop containing nucleoside triphosphate hydrolases"/>
    <property type="match status" value="1"/>
</dbReference>
<keyword evidence="1" id="KW-0418">Kinase</keyword>
<evidence type="ECO:0000313" key="2">
    <source>
        <dbReference type="Proteomes" id="UP000320055"/>
    </source>
</evidence>
<keyword evidence="1" id="KW-0808">Transferase</keyword>
<accession>A0A563VJF1</accession>
<reference evidence="1 2" key="1">
    <citation type="submission" date="2019-01" db="EMBL/GenBank/DDBJ databases">
        <authorList>
            <person name="Brito A."/>
        </authorList>
    </citation>
    <scope>NUCLEOTIDE SEQUENCE [LARGE SCALE GENOMIC DNA]</scope>
    <source>
        <strain evidence="1">1</strain>
    </source>
</reference>
<evidence type="ECO:0000313" key="1">
    <source>
        <dbReference type="EMBL" id="VEP11513.1"/>
    </source>
</evidence>
<dbReference type="InterPro" id="IPR027417">
    <property type="entry name" value="P-loop_NTPase"/>
</dbReference>
<gene>
    <name evidence="1" type="ORF">H1P_1070025</name>
</gene>
<dbReference type="OrthoDB" id="455474at2"/>
<sequence>MRKIDSTTLDILQGWMNGKKPTEDEQEALIARELLAEVRAKAFGINQNNCQQFIEARSQLFNSAYTSIFEWFEHQGIKQENSESLTLLWTFWLPLAIDLAEARQKLGRTPIQGILGGQGTGKSTLAGILSLLLQHLGYTTAVISIDDLYKTYAEREKLQKIDPRLIWRGPPGTHDVDLGLQVLEQCLIENNPEPILIPRFDKSAHNGAGDRIEPEAITSADIVLLEGWFVGVRPLAERVFERKMHPVLTPEDIQFAKDCNKRLKAYLPLWDKLDRLLVLYPEDYRLSKQWRKEAEHKMIAQGRTGMSDLQVEKFVDYYWRSLHPDLFIKPLVNNPNSVDLVVEIKSDHSYGKIYKPQ</sequence>
<dbReference type="Proteomes" id="UP000320055">
    <property type="component" value="Unassembled WGS sequence"/>
</dbReference>
<organism evidence="1 2">
    <name type="scientific">Hyella patelloides LEGE 07179</name>
    <dbReference type="NCBI Taxonomy" id="945734"/>
    <lineage>
        <taxon>Bacteria</taxon>
        <taxon>Bacillati</taxon>
        <taxon>Cyanobacteriota</taxon>
        <taxon>Cyanophyceae</taxon>
        <taxon>Pleurocapsales</taxon>
        <taxon>Hyellaceae</taxon>
        <taxon>Hyella</taxon>
    </lineage>
</organism>
<dbReference type="EMBL" id="CAACVJ010000010">
    <property type="protein sequence ID" value="VEP11513.1"/>
    <property type="molecule type" value="Genomic_DNA"/>
</dbReference>
<dbReference type="Gene3D" id="3.40.50.300">
    <property type="entry name" value="P-loop containing nucleotide triphosphate hydrolases"/>
    <property type="match status" value="1"/>
</dbReference>